<protein>
    <submittedName>
        <fullName evidence="1">Uncharacterized protein</fullName>
    </submittedName>
</protein>
<dbReference type="GeneID" id="61228809"/>
<comment type="caution">
    <text evidence="1">The sequence shown here is derived from an EMBL/GenBank/DDBJ whole genome shotgun (WGS) entry which is preliminary data.</text>
</comment>
<gene>
    <name evidence="1" type="ORF">C0W41_10490</name>
</gene>
<dbReference type="AlphaFoldDB" id="A0A855SG29"/>
<sequence>MTDKIAMITLDSMLNDCEKYERIHAKLDELTKLAKAHIKHLMLFSCDELNIDSPCLLLADDPNYVPPTKHQVQLVVDFLMQEKGLTKTDIALKLNISPKYNRTINYWLAENRKECIPYGAWRLMLTMAGLSIDLMYFSESVKNKVLR</sequence>
<name>A0A855SG29_PHOAN</name>
<dbReference type="RefSeq" id="WP_045084974.1">
    <property type="nucleotide sequence ID" value="NZ_JZSN01000005.1"/>
</dbReference>
<reference evidence="1 2" key="1">
    <citation type="submission" date="2018-01" db="EMBL/GenBank/DDBJ databases">
        <title>Whole genome sequencing of Histamine producing bacteria.</title>
        <authorList>
            <person name="Butler K."/>
        </authorList>
    </citation>
    <scope>NUCLEOTIDE SEQUENCE [LARGE SCALE GENOMIC DNA]</scope>
    <source>
        <strain evidence="1 2">A2-1</strain>
    </source>
</reference>
<evidence type="ECO:0000313" key="1">
    <source>
        <dbReference type="EMBL" id="PSX07667.1"/>
    </source>
</evidence>
<dbReference type="Proteomes" id="UP000241440">
    <property type="component" value="Unassembled WGS sequence"/>
</dbReference>
<proteinExistence type="predicted"/>
<dbReference type="EMBL" id="PYOY01000004">
    <property type="protein sequence ID" value="PSX07667.1"/>
    <property type="molecule type" value="Genomic_DNA"/>
</dbReference>
<organism evidence="1 2">
    <name type="scientific">Photobacterium angustum</name>
    <dbReference type="NCBI Taxonomy" id="661"/>
    <lineage>
        <taxon>Bacteria</taxon>
        <taxon>Pseudomonadati</taxon>
        <taxon>Pseudomonadota</taxon>
        <taxon>Gammaproteobacteria</taxon>
        <taxon>Vibrionales</taxon>
        <taxon>Vibrionaceae</taxon>
        <taxon>Photobacterium</taxon>
    </lineage>
</organism>
<evidence type="ECO:0000313" key="2">
    <source>
        <dbReference type="Proteomes" id="UP000241440"/>
    </source>
</evidence>
<accession>A0A855SG29</accession>